<keyword evidence="2" id="KW-1185">Reference proteome</keyword>
<dbReference type="EMBL" id="BPUR01000041">
    <property type="protein sequence ID" value="GJH22482.1"/>
    <property type="molecule type" value="Genomic_DNA"/>
</dbReference>
<proteinExistence type="predicted"/>
<reference evidence="1" key="1">
    <citation type="submission" date="2021-09" db="EMBL/GenBank/DDBJ databases">
        <title>Isolation and characterization of 3-chlorobenzoate degrading bacteria from soils in Shizuoka.</title>
        <authorList>
            <person name="Ifat A."/>
            <person name="Ogawa N."/>
            <person name="Kimbara K."/>
            <person name="Moriuchi R."/>
            <person name="Dohra H."/>
            <person name="Shintani M."/>
        </authorList>
    </citation>
    <scope>NUCLEOTIDE SEQUENCE</scope>
    <source>
        <strain evidence="1">19CS2-2</strain>
    </source>
</reference>
<gene>
    <name evidence="1" type="ORF">CBA19CS22_38090</name>
</gene>
<evidence type="ECO:0000313" key="1">
    <source>
        <dbReference type="EMBL" id="GJH22482.1"/>
    </source>
</evidence>
<accession>A0ACB5R5J8</accession>
<protein>
    <submittedName>
        <fullName evidence="1">Uncharacterized protein</fullName>
    </submittedName>
</protein>
<evidence type="ECO:0000313" key="2">
    <source>
        <dbReference type="Proteomes" id="UP001055013"/>
    </source>
</evidence>
<name>A0ACB5R5J8_9BURK</name>
<dbReference type="Proteomes" id="UP001055013">
    <property type="component" value="Unassembled WGS sequence"/>
</dbReference>
<sequence length="168" mass="19107">MTDDEILKLSWEDDMRDYNGYIRTVPFARALLAAGASEGQAHPIPVPTVIDRSHANQAYVTYGFRDEAMCTEFINATNSHRKPIYTHPSAEIAALRERIAGMEKDADGPTITADVHADAARYQWLRNRRVEFDLMGLHSHYATKLWNELGERFDWDDVIDSAIAKEPK</sequence>
<organism evidence="1 2">
    <name type="scientific">Caballeronia novacaledonica</name>
    <dbReference type="NCBI Taxonomy" id="1544861"/>
    <lineage>
        <taxon>Bacteria</taxon>
        <taxon>Pseudomonadati</taxon>
        <taxon>Pseudomonadota</taxon>
        <taxon>Betaproteobacteria</taxon>
        <taxon>Burkholderiales</taxon>
        <taxon>Burkholderiaceae</taxon>
        <taxon>Caballeronia</taxon>
    </lineage>
</organism>
<comment type="caution">
    <text evidence="1">The sequence shown here is derived from an EMBL/GenBank/DDBJ whole genome shotgun (WGS) entry which is preliminary data.</text>
</comment>